<dbReference type="RefSeq" id="WP_186923921.1">
    <property type="nucleotide sequence ID" value="NZ_JACOFW010000021.1"/>
</dbReference>
<reference evidence="1 2" key="1">
    <citation type="submission" date="2020-08" db="EMBL/GenBank/DDBJ databases">
        <title>Novel species isolated from subtropical streams in China.</title>
        <authorList>
            <person name="Lu H."/>
        </authorList>
    </citation>
    <scope>NUCLEOTIDE SEQUENCE [LARGE SCALE GENOMIC DNA]</scope>
    <source>
        <strain evidence="1 2">KACC 16656</strain>
    </source>
</reference>
<name>A0ABR6X7J5_9BURK</name>
<comment type="caution">
    <text evidence="1">The sequence shown here is derived from an EMBL/GenBank/DDBJ whole genome shotgun (WGS) entry which is preliminary data.</text>
</comment>
<gene>
    <name evidence="1" type="ORF">H8K52_16035</name>
</gene>
<keyword evidence="2" id="KW-1185">Reference proteome</keyword>
<evidence type="ECO:0000313" key="2">
    <source>
        <dbReference type="Proteomes" id="UP000648257"/>
    </source>
</evidence>
<evidence type="ECO:0008006" key="3">
    <source>
        <dbReference type="Google" id="ProtNLM"/>
    </source>
</evidence>
<proteinExistence type="predicted"/>
<organism evidence="1 2">
    <name type="scientific">Undibacterium seohonense</name>
    <dbReference type="NCBI Taxonomy" id="1344950"/>
    <lineage>
        <taxon>Bacteria</taxon>
        <taxon>Pseudomonadati</taxon>
        <taxon>Pseudomonadota</taxon>
        <taxon>Betaproteobacteria</taxon>
        <taxon>Burkholderiales</taxon>
        <taxon>Oxalobacteraceae</taxon>
        <taxon>Undibacterium</taxon>
    </lineage>
</organism>
<dbReference type="Proteomes" id="UP000648257">
    <property type="component" value="Unassembled WGS sequence"/>
</dbReference>
<dbReference type="EMBL" id="JACOFW010000021">
    <property type="protein sequence ID" value="MBC3808851.1"/>
    <property type="molecule type" value="Genomic_DNA"/>
</dbReference>
<protein>
    <recommendedName>
        <fullName evidence="3">Lipoprotein</fullName>
    </recommendedName>
</protein>
<accession>A0ABR6X7J5</accession>
<evidence type="ECO:0000313" key="1">
    <source>
        <dbReference type="EMBL" id="MBC3808851.1"/>
    </source>
</evidence>
<sequence length="114" mass="12928">MSLFACDGIQYSVNREPARLILTWEEPFDPGTSLEQQLQIRHDLEEKLKGVGEYSTSSTVSLNEDESKRTFNVEFILNSDDGDTKIVKRMREIFVGRSFSVKIIGAKVTQKIGI</sequence>